<dbReference type="Proteomes" id="UP001220395">
    <property type="component" value="Chromosome"/>
</dbReference>
<protein>
    <submittedName>
        <fullName evidence="8">SRPBCC family protein</fullName>
    </submittedName>
</protein>
<evidence type="ECO:0000256" key="5">
    <source>
        <dbReference type="ARBA" id="ARBA00023004"/>
    </source>
</evidence>
<proteinExistence type="inferred from homology"/>
<comment type="similarity">
    <text evidence="1">Belongs to the bacterial ring-hydroxylating dioxygenase alpha subunit family.</text>
</comment>
<gene>
    <name evidence="8" type="ORF">PQ455_03745</name>
</gene>
<name>A0ABY7TQB2_9SPHN</name>
<evidence type="ECO:0000256" key="2">
    <source>
        <dbReference type="ARBA" id="ARBA00022714"/>
    </source>
</evidence>
<dbReference type="PANTHER" id="PTHR43756:SF1">
    <property type="entry name" value="3-PHENYLPROPIONATE_CINNAMIC ACID DIOXYGENASE SUBUNIT ALPHA"/>
    <property type="match status" value="1"/>
</dbReference>
<feature type="domain" description="Rieske" evidence="7">
    <location>
        <begin position="43"/>
        <end position="143"/>
    </location>
</feature>
<evidence type="ECO:0000259" key="7">
    <source>
        <dbReference type="PROSITE" id="PS51296"/>
    </source>
</evidence>
<dbReference type="PRINTS" id="PR00090">
    <property type="entry name" value="RNGDIOXGNASE"/>
</dbReference>
<dbReference type="RefSeq" id="WP_273689331.1">
    <property type="nucleotide sequence ID" value="NZ_CP117411.1"/>
</dbReference>
<evidence type="ECO:0000256" key="3">
    <source>
        <dbReference type="ARBA" id="ARBA00022723"/>
    </source>
</evidence>
<keyword evidence="2" id="KW-0001">2Fe-2S</keyword>
<dbReference type="Gene3D" id="3.90.380.10">
    <property type="entry name" value="Naphthalene 1,2-dioxygenase Alpha Subunit, Chain A, domain 1"/>
    <property type="match status" value="1"/>
</dbReference>
<evidence type="ECO:0000313" key="9">
    <source>
        <dbReference type="Proteomes" id="UP001220395"/>
    </source>
</evidence>
<accession>A0ABY7TQB2</accession>
<dbReference type="SUPFAM" id="SSF50022">
    <property type="entry name" value="ISP domain"/>
    <property type="match status" value="1"/>
</dbReference>
<dbReference type="Pfam" id="PF00848">
    <property type="entry name" value="Ring_hydroxyl_A"/>
    <property type="match status" value="1"/>
</dbReference>
<keyword evidence="5" id="KW-0408">Iron</keyword>
<dbReference type="PROSITE" id="PS51296">
    <property type="entry name" value="RIESKE"/>
    <property type="match status" value="1"/>
</dbReference>
<sequence length="445" mass="49261">MNAIIDKLVVDRPEDGLFKVHRDVFTSPEIFDLEMTHIFERTWVFLAFEGQVARPNDYIASWIGRQPVLVTRDKAGTLHGFLNSCRHKGARLTTRECGNSRLFVCPYHSWSYAPDGKLKSVKDKSTGHLPPQFDGEDYDLAPLARLESYRGLIFGSLSADVPPLADYLGGARALIDLVMDQGANGMELVPGRTVYTYGANWKMQVENGMDPYHLTSAHQSFMQIVTQRNARASDLSKIRSRDFSRSVGAEAGALQFSHGHGAVWITNMTPEQKPLYDDIEALVARVGAHRAQWMLNFRNLVLFPNVQLADSESLILRVIRPIDVNTTEMRMFSLAPIGEPAESRALRIRQHEDFFNVSGLATPDDTAIYEEMQAGLAATGAGYQRGYDRGATLLGDGADAAAAGAGIAADASLTGPFKLQSEMQYQPIYREWKRLMAPAFEGVAA</sequence>
<dbReference type="SUPFAM" id="SSF55961">
    <property type="entry name" value="Bet v1-like"/>
    <property type="match status" value="1"/>
</dbReference>
<keyword evidence="4" id="KW-0560">Oxidoreductase</keyword>
<dbReference type="InterPro" id="IPR001663">
    <property type="entry name" value="Rng_hydr_dOase-A"/>
</dbReference>
<evidence type="ECO:0000256" key="4">
    <source>
        <dbReference type="ARBA" id="ARBA00023002"/>
    </source>
</evidence>
<reference evidence="8 9" key="1">
    <citation type="submission" date="2023-02" db="EMBL/GenBank/DDBJ databases">
        <title>Genome sequence of Sphingomonas naphthae.</title>
        <authorList>
            <person name="Kim S."/>
            <person name="Heo J."/>
            <person name="Kwon S.-W."/>
        </authorList>
    </citation>
    <scope>NUCLEOTIDE SEQUENCE [LARGE SCALE GENOMIC DNA]</scope>
    <source>
        <strain evidence="8 9">KACC 18716</strain>
    </source>
</reference>
<dbReference type="EMBL" id="CP117411">
    <property type="protein sequence ID" value="WCT74354.1"/>
    <property type="molecule type" value="Genomic_DNA"/>
</dbReference>
<evidence type="ECO:0000313" key="8">
    <source>
        <dbReference type="EMBL" id="WCT74354.1"/>
    </source>
</evidence>
<dbReference type="InterPro" id="IPR036922">
    <property type="entry name" value="Rieske_2Fe-2S_sf"/>
</dbReference>
<dbReference type="InterPro" id="IPR017941">
    <property type="entry name" value="Rieske_2Fe-2S"/>
</dbReference>
<organism evidence="8 9">
    <name type="scientific">Sphingomonas naphthae</name>
    <dbReference type="NCBI Taxonomy" id="1813468"/>
    <lineage>
        <taxon>Bacteria</taxon>
        <taxon>Pseudomonadati</taxon>
        <taxon>Pseudomonadota</taxon>
        <taxon>Alphaproteobacteria</taxon>
        <taxon>Sphingomonadales</taxon>
        <taxon>Sphingomonadaceae</taxon>
        <taxon>Sphingomonas</taxon>
    </lineage>
</organism>
<dbReference type="PANTHER" id="PTHR43756">
    <property type="entry name" value="CHOLINE MONOOXYGENASE, CHLOROPLASTIC"/>
    <property type="match status" value="1"/>
</dbReference>
<keyword evidence="6" id="KW-0411">Iron-sulfur</keyword>
<dbReference type="Pfam" id="PF00355">
    <property type="entry name" value="Rieske"/>
    <property type="match status" value="1"/>
</dbReference>
<evidence type="ECO:0000256" key="6">
    <source>
        <dbReference type="ARBA" id="ARBA00023014"/>
    </source>
</evidence>
<dbReference type="Gene3D" id="2.102.10.10">
    <property type="entry name" value="Rieske [2Fe-2S] iron-sulphur domain"/>
    <property type="match status" value="1"/>
</dbReference>
<keyword evidence="3" id="KW-0479">Metal-binding</keyword>
<evidence type="ECO:0000256" key="1">
    <source>
        <dbReference type="ARBA" id="ARBA00008751"/>
    </source>
</evidence>
<keyword evidence="9" id="KW-1185">Reference proteome</keyword>
<dbReference type="InterPro" id="IPR015879">
    <property type="entry name" value="Ring_hydroxy_dOase_asu_C_dom"/>
</dbReference>